<reference evidence="7" key="1">
    <citation type="submission" date="2016-10" db="EMBL/GenBank/DDBJ databases">
        <authorList>
            <person name="Varghese N."/>
            <person name="Submissions S."/>
        </authorList>
    </citation>
    <scope>NUCLEOTIDE SEQUENCE [LARGE SCALE GENOMIC DNA]</scope>
    <source>
        <strain evidence="7">DSM 19183</strain>
    </source>
</reference>
<dbReference type="PANTHER" id="PTHR11785">
    <property type="entry name" value="AMINO ACID TRANSPORTER"/>
    <property type="match status" value="1"/>
</dbReference>
<feature type="transmembrane region" description="Helical" evidence="5">
    <location>
        <begin position="235"/>
        <end position="263"/>
    </location>
</feature>
<name>A0A1H7LVV2_9LACT</name>
<dbReference type="Gene3D" id="1.20.1740.10">
    <property type="entry name" value="Amino acid/polyamine transporter I"/>
    <property type="match status" value="1"/>
</dbReference>
<feature type="transmembrane region" description="Helical" evidence="5">
    <location>
        <begin position="96"/>
        <end position="121"/>
    </location>
</feature>
<keyword evidence="2 5" id="KW-0812">Transmembrane</keyword>
<dbReference type="Pfam" id="PF13520">
    <property type="entry name" value="AA_permease_2"/>
    <property type="match status" value="1"/>
</dbReference>
<protein>
    <submittedName>
        <fullName evidence="6">Basic amino acid/polyamine antiporter, APA family</fullName>
    </submittedName>
</protein>
<dbReference type="AlphaFoldDB" id="A0A1H7LVV2"/>
<feature type="transmembrane region" description="Helical" evidence="5">
    <location>
        <begin position="127"/>
        <end position="146"/>
    </location>
</feature>
<dbReference type="EMBL" id="FNZU01000010">
    <property type="protein sequence ID" value="SEL03090.1"/>
    <property type="molecule type" value="Genomic_DNA"/>
</dbReference>
<evidence type="ECO:0000256" key="4">
    <source>
        <dbReference type="ARBA" id="ARBA00023136"/>
    </source>
</evidence>
<evidence type="ECO:0000256" key="2">
    <source>
        <dbReference type="ARBA" id="ARBA00022692"/>
    </source>
</evidence>
<feature type="transmembrane region" description="Helical" evidence="5">
    <location>
        <begin position="396"/>
        <end position="416"/>
    </location>
</feature>
<evidence type="ECO:0000313" key="7">
    <source>
        <dbReference type="Proteomes" id="UP000199081"/>
    </source>
</evidence>
<evidence type="ECO:0000313" key="6">
    <source>
        <dbReference type="EMBL" id="SEL03090.1"/>
    </source>
</evidence>
<feature type="transmembrane region" description="Helical" evidence="5">
    <location>
        <begin position="331"/>
        <end position="352"/>
    </location>
</feature>
<feature type="transmembrane region" description="Helical" evidence="5">
    <location>
        <begin position="422"/>
        <end position="441"/>
    </location>
</feature>
<evidence type="ECO:0000256" key="3">
    <source>
        <dbReference type="ARBA" id="ARBA00022989"/>
    </source>
</evidence>
<feature type="transmembrane region" description="Helical" evidence="5">
    <location>
        <begin position="195"/>
        <end position="214"/>
    </location>
</feature>
<dbReference type="GO" id="GO:0015179">
    <property type="term" value="F:L-amino acid transmembrane transporter activity"/>
    <property type="evidence" value="ECO:0007669"/>
    <property type="project" value="TreeGrafter"/>
</dbReference>
<evidence type="ECO:0000256" key="1">
    <source>
        <dbReference type="ARBA" id="ARBA00004141"/>
    </source>
</evidence>
<dbReference type="InterPro" id="IPR002293">
    <property type="entry name" value="AA/rel_permease1"/>
</dbReference>
<dbReference type="PANTHER" id="PTHR11785:SF512">
    <property type="entry name" value="SOBREMESA, ISOFORM B"/>
    <property type="match status" value="1"/>
</dbReference>
<sequence>MMKEREHYGLGTAISMIIGISIGSGIFFKADEILIATGGSVWLGILVFVIGALCVIFGSITLSQLAGRSSMRGGVVSYYEEFVSSKAANAFGWFQLYVYFPTITAVVSWVSGIYTISLFGLESSLELQTILGLMYMTFFFSMNYFSYKSGGRFQNISTVVKMIPLIGIGLLGIFWNQNAPALPEGIALVERSNVGWAWLGALAPVAFSFDGWIVSTTITQEVRNHRRTMPLALTIGPLVVLGVYLAFFLGLIAIVGVEFILSAGDQAIGQAGQSILGIYGERILTSFVLISILGVVNGISLGYIRLPHTLAMKNMMPMSGRIKNLDEEKGLSPFAALTAYGLSVFWLVMHYITQRWDILAGGDISEIAIVFSYVLYIILYIKVIQLKKEKRITSVFLGYVAPVLGTIGSLVILLGGWFSNPFYMPIFIGFSALVCVLGYLYGTKHAQPLINEG</sequence>
<keyword evidence="7" id="KW-1185">Reference proteome</keyword>
<dbReference type="InterPro" id="IPR050598">
    <property type="entry name" value="AminoAcid_Transporter"/>
</dbReference>
<feature type="transmembrane region" description="Helical" evidence="5">
    <location>
        <begin position="283"/>
        <end position="306"/>
    </location>
</feature>
<feature type="transmembrane region" description="Helical" evidence="5">
    <location>
        <begin position="40"/>
        <end position="62"/>
    </location>
</feature>
<dbReference type="PIRSF" id="PIRSF006060">
    <property type="entry name" value="AA_transporter"/>
    <property type="match status" value="1"/>
</dbReference>
<dbReference type="RefSeq" id="WP_170231008.1">
    <property type="nucleotide sequence ID" value="NZ_BJYC01000012.1"/>
</dbReference>
<comment type="subcellular location">
    <subcellularLocation>
        <location evidence="1">Membrane</location>
        <topology evidence="1">Multi-pass membrane protein</topology>
    </subcellularLocation>
</comment>
<evidence type="ECO:0000256" key="5">
    <source>
        <dbReference type="SAM" id="Phobius"/>
    </source>
</evidence>
<organism evidence="6 7">
    <name type="scientific">Alkalibacterium pelagium</name>
    <dbReference type="NCBI Taxonomy" id="426702"/>
    <lineage>
        <taxon>Bacteria</taxon>
        <taxon>Bacillati</taxon>
        <taxon>Bacillota</taxon>
        <taxon>Bacilli</taxon>
        <taxon>Lactobacillales</taxon>
        <taxon>Carnobacteriaceae</taxon>
        <taxon>Alkalibacterium</taxon>
    </lineage>
</organism>
<dbReference type="Proteomes" id="UP000199081">
    <property type="component" value="Unassembled WGS sequence"/>
</dbReference>
<dbReference type="STRING" id="426702.SAMN04488099_11034"/>
<feature type="transmembrane region" description="Helical" evidence="5">
    <location>
        <begin position="364"/>
        <end position="384"/>
    </location>
</feature>
<dbReference type="GO" id="GO:0016020">
    <property type="term" value="C:membrane"/>
    <property type="evidence" value="ECO:0007669"/>
    <property type="project" value="UniProtKB-SubCell"/>
</dbReference>
<feature type="transmembrane region" description="Helical" evidence="5">
    <location>
        <begin position="158"/>
        <end position="175"/>
    </location>
</feature>
<feature type="transmembrane region" description="Helical" evidence="5">
    <location>
        <begin position="7"/>
        <end position="28"/>
    </location>
</feature>
<gene>
    <name evidence="6" type="ORF">SAMN04488099_11034</name>
</gene>
<keyword evidence="4 5" id="KW-0472">Membrane</keyword>
<accession>A0A1H7LVV2</accession>
<proteinExistence type="predicted"/>
<keyword evidence="3 5" id="KW-1133">Transmembrane helix</keyword>